<dbReference type="Gene3D" id="3.40.800.20">
    <property type="entry name" value="Histone deacetylase domain"/>
    <property type="match status" value="2"/>
</dbReference>
<evidence type="ECO:0000313" key="7">
    <source>
        <dbReference type="EMBL" id="KAF0753579.1"/>
    </source>
</evidence>
<dbReference type="FunFam" id="3.40.800.20:FF:000005">
    <property type="entry name" value="histone deacetylase 6"/>
    <property type="match status" value="2"/>
</dbReference>
<dbReference type="InterPro" id="IPR023801">
    <property type="entry name" value="His_deacetylse_dom"/>
</dbReference>
<gene>
    <name evidence="7" type="ORF">FWK35_00022464</name>
</gene>
<comment type="subcellular location">
    <subcellularLocation>
        <location evidence="1">Nucleus</location>
    </subcellularLocation>
</comment>
<dbReference type="GO" id="GO:0040029">
    <property type="term" value="P:epigenetic regulation of gene expression"/>
    <property type="evidence" value="ECO:0007669"/>
    <property type="project" value="TreeGrafter"/>
</dbReference>
<dbReference type="GO" id="GO:0000118">
    <property type="term" value="C:histone deacetylase complex"/>
    <property type="evidence" value="ECO:0007669"/>
    <property type="project" value="TreeGrafter"/>
</dbReference>
<dbReference type="SUPFAM" id="SSF52768">
    <property type="entry name" value="Arginase/deacetylase"/>
    <property type="match status" value="2"/>
</dbReference>
<evidence type="ECO:0000256" key="1">
    <source>
        <dbReference type="ARBA" id="ARBA00004123"/>
    </source>
</evidence>
<dbReference type="PRINTS" id="PR01270">
    <property type="entry name" value="HDASUPER"/>
</dbReference>
<dbReference type="Proteomes" id="UP000478052">
    <property type="component" value="Unassembled WGS sequence"/>
</dbReference>
<dbReference type="PANTHER" id="PTHR10625:SF38">
    <property type="entry name" value="HISTONE DEACETYLASE 6, ISOFORM G"/>
    <property type="match status" value="1"/>
</dbReference>
<reference evidence="7 8" key="1">
    <citation type="submission" date="2019-08" db="EMBL/GenBank/DDBJ databases">
        <title>Whole genome of Aphis craccivora.</title>
        <authorList>
            <person name="Voronova N.V."/>
            <person name="Shulinski R.S."/>
            <person name="Bandarenka Y.V."/>
            <person name="Zhorov D.G."/>
            <person name="Warner D."/>
        </authorList>
    </citation>
    <scope>NUCLEOTIDE SEQUENCE [LARGE SCALE GENOMIC DNA]</scope>
    <source>
        <strain evidence="7">180601</strain>
        <tissue evidence="7">Whole Body</tissue>
    </source>
</reference>
<name>A0A6G0YDH3_APHCR</name>
<evidence type="ECO:0000256" key="5">
    <source>
        <dbReference type="ARBA" id="ARBA00048287"/>
    </source>
</evidence>
<comment type="catalytic activity">
    <reaction evidence="5">
        <text>N(6)-acetyl-L-lysyl-[histone] + H2O = L-lysyl-[histone] + acetate</text>
        <dbReference type="Rhea" id="RHEA:58196"/>
        <dbReference type="Rhea" id="RHEA-COMP:9845"/>
        <dbReference type="Rhea" id="RHEA-COMP:11338"/>
        <dbReference type="ChEBI" id="CHEBI:15377"/>
        <dbReference type="ChEBI" id="CHEBI:29969"/>
        <dbReference type="ChEBI" id="CHEBI:30089"/>
        <dbReference type="ChEBI" id="CHEBI:61930"/>
        <dbReference type="EC" id="3.5.1.98"/>
    </reaction>
</comment>
<proteinExistence type="inferred from homology"/>
<evidence type="ECO:0000256" key="2">
    <source>
        <dbReference type="ARBA" id="ARBA00007738"/>
    </source>
</evidence>
<protein>
    <submittedName>
        <fullName evidence="7">Histone deacetylase 6</fullName>
    </submittedName>
</protein>
<dbReference type="GO" id="GO:0141221">
    <property type="term" value="F:histone deacetylase activity, hydrolytic mechanism"/>
    <property type="evidence" value="ECO:0007669"/>
    <property type="project" value="UniProtKB-EC"/>
</dbReference>
<comment type="similarity">
    <text evidence="2">Belongs to the histone deacetylase family. HD type 2 subfamily.</text>
</comment>
<dbReference type="InterPro" id="IPR023696">
    <property type="entry name" value="Ureohydrolase_dom_sf"/>
</dbReference>
<keyword evidence="3" id="KW-0378">Hydrolase</keyword>
<keyword evidence="4" id="KW-0539">Nucleus</keyword>
<accession>A0A6G0YDH3</accession>
<dbReference type="CDD" id="cd10003">
    <property type="entry name" value="HDAC6-dom2"/>
    <property type="match status" value="1"/>
</dbReference>
<dbReference type="CDD" id="cd10002">
    <property type="entry name" value="HDAC10_HDAC6-dom1"/>
    <property type="match status" value="1"/>
</dbReference>
<feature type="domain" description="Histone deacetylase" evidence="6">
    <location>
        <begin position="495"/>
        <end position="792"/>
    </location>
</feature>
<evidence type="ECO:0000313" key="8">
    <source>
        <dbReference type="Proteomes" id="UP000478052"/>
    </source>
</evidence>
<sequence>MLSENQIKIKPTTSDLIAARKREFLETNNIKGRQMYDHVQDDFKNPCSYARSFIDKSIKNTGIIYDDRFSNHLCAWDINYPENPQRYESIIKRCNELGLIERCIRLQCRNATNDELLMKHSQSIIDILKSTDNTQSFDLLQTLSSKFDAIYFHPSTYKQSLLATGSSIELVKAICENKIQNGMAFIRPPGHHAMKSEFCGYCFFNNVAIAAEYVLRHYSVSKILIVDWDVHHGQATQQMFYDDPRVLYFSIHRYENGKFWPNLRESDWDYTGNGDGQGFNINVPLNATGMRDTDYLAIFHQILLPVASEFQPDLILISSGYDAALGCPEGEMEVTPACYAHLVHSLMGFACGRVAVLLEGGYCLKSLAEGAALTLKSLLGDPCPALDTTSNPSNSIMQTIQNVIFAHQKYWKCFQVDFLLSQSFRALSMYSYDEEPLSEFPTVNCYPTQDISKIDEFSVLQHLISETQLLNINNKVCVSFDLIMDQKHESSESGHPECPGRISAILNMFNEFQLTHRLLILPSREAEESELLLAHSKEHIDEMSNLYKLSPSELSDKEKCYDSVYLTTDTFKVSTLASGCLLQVVDSVMNNESVSGVAVIRPPGHHAELDIACGFCIFNSVAIAANYALNKYGLKRIMILDWDIHFGNGTMRAFSSDPRVLYISIHRYQNAKFFPCSEEGSHKVTGSGSGEGYTINIPWNKNGMGDAEYISVMQNIILPIAYEFCPELVLVSAGFDAAIGDPLGGCKVTPECYGHLTHFLSSLANGKVILALEGGYNIDAVSYCMTMCTKALLGDPLPPLDLEYPICKNAQKTIKRVINVQKNYWSCFKFFNYERTSKHSFSNND</sequence>
<dbReference type="InterPro" id="IPR037138">
    <property type="entry name" value="His_deacetylse_dom_sf"/>
</dbReference>
<feature type="domain" description="Histone deacetylase" evidence="6">
    <location>
        <begin position="81"/>
        <end position="376"/>
    </location>
</feature>
<dbReference type="AlphaFoldDB" id="A0A6G0YDH3"/>
<dbReference type="Pfam" id="PF00850">
    <property type="entry name" value="Hist_deacetyl"/>
    <property type="match status" value="2"/>
</dbReference>
<organism evidence="7 8">
    <name type="scientific">Aphis craccivora</name>
    <name type="common">Cowpea aphid</name>
    <dbReference type="NCBI Taxonomy" id="307492"/>
    <lineage>
        <taxon>Eukaryota</taxon>
        <taxon>Metazoa</taxon>
        <taxon>Ecdysozoa</taxon>
        <taxon>Arthropoda</taxon>
        <taxon>Hexapoda</taxon>
        <taxon>Insecta</taxon>
        <taxon>Pterygota</taxon>
        <taxon>Neoptera</taxon>
        <taxon>Paraneoptera</taxon>
        <taxon>Hemiptera</taxon>
        <taxon>Sternorrhyncha</taxon>
        <taxon>Aphidomorpha</taxon>
        <taxon>Aphidoidea</taxon>
        <taxon>Aphididae</taxon>
        <taxon>Aphidini</taxon>
        <taxon>Aphis</taxon>
        <taxon>Aphis</taxon>
    </lineage>
</organism>
<comment type="caution">
    <text evidence="7">The sequence shown here is derived from an EMBL/GenBank/DDBJ whole genome shotgun (WGS) entry which is preliminary data.</text>
</comment>
<evidence type="ECO:0000256" key="4">
    <source>
        <dbReference type="ARBA" id="ARBA00023242"/>
    </source>
</evidence>
<evidence type="ECO:0000256" key="3">
    <source>
        <dbReference type="ARBA" id="ARBA00022801"/>
    </source>
</evidence>
<dbReference type="OrthoDB" id="424012at2759"/>
<keyword evidence="8" id="KW-1185">Reference proteome</keyword>
<dbReference type="InterPro" id="IPR000286">
    <property type="entry name" value="HDACs"/>
</dbReference>
<dbReference type="EMBL" id="VUJU01004691">
    <property type="protein sequence ID" value="KAF0753579.1"/>
    <property type="molecule type" value="Genomic_DNA"/>
</dbReference>
<dbReference type="PANTHER" id="PTHR10625">
    <property type="entry name" value="HISTONE DEACETYLASE HDAC1-RELATED"/>
    <property type="match status" value="1"/>
</dbReference>
<evidence type="ECO:0000259" key="6">
    <source>
        <dbReference type="Pfam" id="PF00850"/>
    </source>
</evidence>